<accession>A0ABD3GC82</accession>
<evidence type="ECO:0000256" key="1">
    <source>
        <dbReference type="ARBA" id="ARBA00004167"/>
    </source>
</evidence>
<dbReference type="Proteomes" id="UP001633002">
    <property type="component" value="Unassembled WGS sequence"/>
</dbReference>
<comment type="caution">
    <text evidence="3">The sequence shown here is derived from an EMBL/GenBank/DDBJ whole genome shotgun (WGS) entry which is preliminary data.</text>
</comment>
<dbReference type="GO" id="GO:0016020">
    <property type="term" value="C:membrane"/>
    <property type="evidence" value="ECO:0007669"/>
    <property type="project" value="UniProtKB-SubCell"/>
</dbReference>
<evidence type="ECO:0000313" key="4">
    <source>
        <dbReference type="Proteomes" id="UP001633002"/>
    </source>
</evidence>
<evidence type="ECO:0000313" key="3">
    <source>
        <dbReference type="EMBL" id="KAL3676802.1"/>
    </source>
</evidence>
<dbReference type="InterPro" id="IPR024788">
    <property type="entry name" value="Malectin-like_Carb-bd_dom"/>
</dbReference>
<feature type="domain" description="Malectin-like" evidence="2">
    <location>
        <begin position="84"/>
        <end position="216"/>
    </location>
</feature>
<proteinExistence type="predicted"/>
<dbReference type="Pfam" id="PF12819">
    <property type="entry name" value="Malectin_like"/>
    <property type="match status" value="1"/>
</dbReference>
<sequence length="222" mass="24851">MATQLHWCPECRATKLHHPVSKFYRIVMRILVLTSLYGTRICNGLPLEPLGYIRIDCGGVGGYNDNFTGLAWVEENDYLYALTEYCYNFNLSLSNKNSTVYLVRAMFPFPLSVSDSGKPRIVLDTLSLEVPYTRDSYEPLAIELLATALDDSLDVCLMPLTGAGKIGAISSLEVRSVPETLYPVFDHGKVDIDGRTVQDTFNYYVTQARLNFGGDKMLPAIR</sequence>
<comment type="subcellular location">
    <subcellularLocation>
        <location evidence="1">Membrane</location>
        <topology evidence="1">Single-pass membrane protein</topology>
    </subcellularLocation>
</comment>
<gene>
    <name evidence="3" type="ORF">R1sor_026750</name>
</gene>
<protein>
    <recommendedName>
        <fullName evidence="2">Malectin-like domain-containing protein</fullName>
    </recommendedName>
</protein>
<dbReference type="EMBL" id="JBJQOH010000008">
    <property type="protein sequence ID" value="KAL3676802.1"/>
    <property type="molecule type" value="Genomic_DNA"/>
</dbReference>
<evidence type="ECO:0000259" key="2">
    <source>
        <dbReference type="Pfam" id="PF12819"/>
    </source>
</evidence>
<reference evidence="3 4" key="1">
    <citation type="submission" date="2024-09" db="EMBL/GenBank/DDBJ databases">
        <title>Chromosome-scale assembly of Riccia sorocarpa.</title>
        <authorList>
            <person name="Paukszto L."/>
        </authorList>
    </citation>
    <scope>NUCLEOTIDE SEQUENCE [LARGE SCALE GENOMIC DNA]</scope>
    <source>
        <strain evidence="3">LP-2024</strain>
        <tissue evidence="3">Aerial parts of the thallus</tissue>
    </source>
</reference>
<name>A0ABD3GC82_9MARC</name>
<keyword evidence="4" id="KW-1185">Reference proteome</keyword>
<organism evidence="3 4">
    <name type="scientific">Riccia sorocarpa</name>
    <dbReference type="NCBI Taxonomy" id="122646"/>
    <lineage>
        <taxon>Eukaryota</taxon>
        <taxon>Viridiplantae</taxon>
        <taxon>Streptophyta</taxon>
        <taxon>Embryophyta</taxon>
        <taxon>Marchantiophyta</taxon>
        <taxon>Marchantiopsida</taxon>
        <taxon>Marchantiidae</taxon>
        <taxon>Marchantiales</taxon>
        <taxon>Ricciaceae</taxon>
        <taxon>Riccia</taxon>
    </lineage>
</organism>
<dbReference type="AlphaFoldDB" id="A0ABD3GC82"/>